<dbReference type="AlphaFoldDB" id="A0ABD2Q3N6"/>
<sequence>MPVNLLSSIKPREQRRITIQFLRHLQNTDEKKFNTFFCEHAITEPLVSYLELKAEKDVFESILIILKKVFIERASLASNSAVYENMTQVTIQSLVTVISLFFEKNRFIWPFPFVLLEELFQRLRDKVETLAFNAQEFPLLFKINSLCLFVLNFLDQSYARTADEQMAHAKIKTASHVFSLIIFSTTRILKAQVDIPWNYESVHLTIVLANYLASSLWPEIADEDDILCVEMRKTLCQSDKEQLCHFFQEWCDEWIMFLGENQSLEGLFREQGLAKKRSTLLTLIIFNRCIVGRHFFDNSIRPNALAIEWSETCNKHLKDLPFLLSLLEPHNSYPIHRDQSIALLALVTSSPVHHEDLERTLIRSEAVHLLDQLTLIEVFCTFLRKLDDSPSMWQVLECLCFNLDEFSVEVLLTRTNYLSAFNKQQRSNKICICLDYKMVSRLDFLLISKRSYWLIPTKIY</sequence>
<reference evidence="1 2" key="1">
    <citation type="submission" date="2024-11" db="EMBL/GenBank/DDBJ databases">
        <title>Adaptive evolution of stress response genes in parasites aligns with host niche diversity.</title>
        <authorList>
            <person name="Hahn C."/>
            <person name="Resl P."/>
        </authorList>
    </citation>
    <scope>NUCLEOTIDE SEQUENCE [LARGE SCALE GENOMIC DNA]</scope>
    <source>
        <strain evidence="1">EGGRZ-B1_66</strain>
        <tissue evidence="1">Body</tissue>
    </source>
</reference>
<keyword evidence="2" id="KW-1185">Reference proteome</keyword>
<evidence type="ECO:0000313" key="1">
    <source>
        <dbReference type="EMBL" id="KAL3313737.1"/>
    </source>
</evidence>
<evidence type="ECO:0000313" key="2">
    <source>
        <dbReference type="Proteomes" id="UP001626550"/>
    </source>
</evidence>
<accession>A0ABD2Q3N6</accession>
<name>A0ABD2Q3N6_9PLAT</name>
<gene>
    <name evidence="1" type="ORF">Ciccas_007657</name>
</gene>
<dbReference type="EMBL" id="JBJKFK010001207">
    <property type="protein sequence ID" value="KAL3313737.1"/>
    <property type="molecule type" value="Genomic_DNA"/>
</dbReference>
<proteinExistence type="predicted"/>
<organism evidence="1 2">
    <name type="scientific">Cichlidogyrus casuarinus</name>
    <dbReference type="NCBI Taxonomy" id="1844966"/>
    <lineage>
        <taxon>Eukaryota</taxon>
        <taxon>Metazoa</taxon>
        <taxon>Spiralia</taxon>
        <taxon>Lophotrochozoa</taxon>
        <taxon>Platyhelminthes</taxon>
        <taxon>Monogenea</taxon>
        <taxon>Monopisthocotylea</taxon>
        <taxon>Dactylogyridea</taxon>
        <taxon>Ancyrocephalidae</taxon>
        <taxon>Cichlidogyrus</taxon>
    </lineage>
</organism>
<comment type="caution">
    <text evidence="1">The sequence shown here is derived from an EMBL/GenBank/DDBJ whole genome shotgun (WGS) entry which is preliminary data.</text>
</comment>
<dbReference type="Proteomes" id="UP001626550">
    <property type="component" value="Unassembled WGS sequence"/>
</dbReference>
<protein>
    <submittedName>
        <fullName evidence="1">Uncharacterized protein</fullName>
    </submittedName>
</protein>